<dbReference type="PANTHER" id="PTHR37534">
    <property type="entry name" value="TRANSCRIPTIONAL ACTIVATOR PROTEIN UGA3"/>
    <property type="match status" value="1"/>
</dbReference>
<comment type="subcellular location">
    <subcellularLocation>
        <location evidence="1">Nucleus</location>
    </subcellularLocation>
</comment>
<keyword evidence="3" id="KW-1133">Transmembrane helix</keyword>
<gene>
    <name evidence="5" type="ORF">CSOJ01_16034</name>
</gene>
<accession>A0A8H6ILK4</accession>
<dbReference type="PROSITE" id="PS50048">
    <property type="entry name" value="ZN2_CY6_FUNGAL_2"/>
    <property type="match status" value="1"/>
</dbReference>
<organism evidence="5 6">
    <name type="scientific">Colletotrichum sojae</name>
    <dbReference type="NCBI Taxonomy" id="2175907"/>
    <lineage>
        <taxon>Eukaryota</taxon>
        <taxon>Fungi</taxon>
        <taxon>Dikarya</taxon>
        <taxon>Ascomycota</taxon>
        <taxon>Pezizomycotina</taxon>
        <taxon>Sordariomycetes</taxon>
        <taxon>Hypocreomycetidae</taxon>
        <taxon>Glomerellales</taxon>
        <taxon>Glomerellaceae</taxon>
        <taxon>Colletotrichum</taxon>
        <taxon>Colletotrichum orchidearum species complex</taxon>
    </lineage>
</organism>
<keyword evidence="3" id="KW-0472">Membrane</keyword>
<dbReference type="GO" id="GO:0000981">
    <property type="term" value="F:DNA-binding transcription factor activity, RNA polymerase II-specific"/>
    <property type="evidence" value="ECO:0007669"/>
    <property type="project" value="InterPro"/>
</dbReference>
<dbReference type="GO" id="GO:0005634">
    <property type="term" value="C:nucleus"/>
    <property type="evidence" value="ECO:0007669"/>
    <property type="project" value="UniProtKB-SubCell"/>
</dbReference>
<proteinExistence type="predicted"/>
<feature type="domain" description="Zn(2)-C6 fungal-type" evidence="4">
    <location>
        <begin position="14"/>
        <end position="43"/>
    </location>
</feature>
<dbReference type="Gene3D" id="4.10.240.10">
    <property type="entry name" value="Zn(2)-C6 fungal-type DNA-binding domain"/>
    <property type="match status" value="1"/>
</dbReference>
<dbReference type="GO" id="GO:0000976">
    <property type="term" value="F:transcription cis-regulatory region binding"/>
    <property type="evidence" value="ECO:0007669"/>
    <property type="project" value="TreeGrafter"/>
</dbReference>
<evidence type="ECO:0000313" key="5">
    <source>
        <dbReference type="EMBL" id="KAF6782063.1"/>
    </source>
</evidence>
<name>A0A8H6ILK4_9PEZI</name>
<dbReference type="PANTHER" id="PTHR37534:SF17">
    <property type="entry name" value="ZN(2)-C6 FUNGAL-TYPE DOMAIN-CONTAINING PROTEIN"/>
    <property type="match status" value="1"/>
</dbReference>
<evidence type="ECO:0000259" key="4">
    <source>
        <dbReference type="PROSITE" id="PS50048"/>
    </source>
</evidence>
<dbReference type="Pfam" id="PF11951">
    <property type="entry name" value="Fungal_trans_2"/>
    <property type="match status" value="2"/>
</dbReference>
<dbReference type="Proteomes" id="UP000652219">
    <property type="component" value="Unassembled WGS sequence"/>
</dbReference>
<dbReference type="Pfam" id="PF00172">
    <property type="entry name" value="Zn_clus"/>
    <property type="match status" value="1"/>
</dbReference>
<evidence type="ECO:0000256" key="3">
    <source>
        <dbReference type="SAM" id="Phobius"/>
    </source>
</evidence>
<feature type="transmembrane region" description="Helical" evidence="3">
    <location>
        <begin position="179"/>
        <end position="198"/>
    </location>
</feature>
<dbReference type="EMBL" id="WIGN01000945">
    <property type="protein sequence ID" value="KAF6782063.1"/>
    <property type="molecule type" value="Genomic_DNA"/>
</dbReference>
<evidence type="ECO:0000256" key="2">
    <source>
        <dbReference type="ARBA" id="ARBA00023242"/>
    </source>
</evidence>
<dbReference type="InterPro" id="IPR021858">
    <property type="entry name" value="Fun_TF"/>
</dbReference>
<keyword evidence="2" id="KW-0539">Nucleus</keyword>
<keyword evidence="3" id="KW-0812">Transmembrane</keyword>
<reference evidence="5 6" key="1">
    <citation type="journal article" date="2020" name="Phytopathology">
        <title>Genome Sequence Resources of Colletotrichum truncatum, C. plurivorum, C. musicola, and C. sojae: Four Species Pathogenic to Soybean (Glycine max).</title>
        <authorList>
            <person name="Rogerio F."/>
            <person name="Boufleur T.R."/>
            <person name="Ciampi-Guillardi M."/>
            <person name="Sukno S.A."/>
            <person name="Thon M.R."/>
            <person name="Massola Junior N.S."/>
            <person name="Baroncelli R."/>
        </authorList>
    </citation>
    <scope>NUCLEOTIDE SEQUENCE [LARGE SCALE GENOMIC DNA]</scope>
    <source>
        <strain evidence="5 6">LFN0009</strain>
    </source>
</reference>
<protein>
    <recommendedName>
        <fullName evidence="4">Zn(2)-C6 fungal-type domain-containing protein</fullName>
    </recommendedName>
</protein>
<dbReference type="AlphaFoldDB" id="A0A8H6ILK4"/>
<evidence type="ECO:0000256" key="1">
    <source>
        <dbReference type="ARBA" id="ARBA00004123"/>
    </source>
</evidence>
<dbReference type="SUPFAM" id="SSF57701">
    <property type="entry name" value="Zn2/Cys6 DNA-binding domain"/>
    <property type="match status" value="1"/>
</dbReference>
<dbReference type="SMART" id="SM00066">
    <property type="entry name" value="GAL4"/>
    <property type="match status" value="1"/>
</dbReference>
<comment type="caution">
    <text evidence="5">The sequence shown here is derived from an EMBL/GenBank/DDBJ whole genome shotgun (WGS) entry which is preliminary data.</text>
</comment>
<dbReference type="InterPro" id="IPR036864">
    <property type="entry name" value="Zn2-C6_fun-type_DNA-bd_sf"/>
</dbReference>
<dbReference type="CDD" id="cd00067">
    <property type="entry name" value="GAL4"/>
    <property type="match status" value="1"/>
</dbReference>
<dbReference type="GO" id="GO:0008270">
    <property type="term" value="F:zinc ion binding"/>
    <property type="evidence" value="ECO:0007669"/>
    <property type="project" value="InterPro"/>
</dbReference>
<dbReference type="GO" id="GO:0045944">
    <property type="term" value="P:positive regulation of transcription by RNA polymerase II"/>
    <property type="evidence" value="ECO:0007669"/>
    <property type="project" value="TreeGrafter"/>
</dbReference>
<dbReference type="PROSITE" id="PS00463">
    <property type="entry name" value="ZN2_CY6_FUNGAL_1"/>
    <property type="match status" value="1"/>
</dbReference>
<dbReference type="InterPro" id="IPR001138">
    <property type="entry name" value="Zn2Cys6_DnaBD"/>
</dbReference>
<sequence length="412" mass="46534">MPRKPRAYRPKTRGCFECSKRRVSCDRTEPQCKKCSSRGLQCSGLGIRHRFSQGVAARGFWVGKTIQEVYEEVSTHIACEMVAIDGQHNGWRHIVLPLALSERLVLNAVLAASSFHLASWRTGERQAPLLSGHFRPSSSLSPGAVHATSGLRIEPAQMYIRTIMDLKKRDIRPHNREESLVTLLTILNLLVTVMVTGSDDFPMLFRLLDSAMEVIGGEGNLGDTELSRFIIRQICKMRVYAAPLLSEDAGVATLSSETNIMRAFECLRHCSERRPDFTAEASIIQSLIQQSYDIYLQQARHDVLSDSSFCRPPSLHDTESIWRVQRFIDTFQSFPSESSGMQVLVWATFVAASACVLEEHRSFFLRVFHSFYARSGFKNLSRGAKHIQMIWDCDASGERWVSLLPQAKVFVM</sequence>
<keyword evidence="6" id="KW-1185">Reference proteome</keyword>
<evidence type="ECO:0000313" key="6">
    <source>
        <dbReference type="Proteomes" id="UP000652219"/>
    </source>
</evidence>